<dbReference type="GO" id="GO:0005737">
    <property type="term" value="C:cytoplasm"/>
    <property type="evidence" value="ECO:0007669"/>
    <property type="project" value="TreeGrafter"/>
</dbReference>
<evidence type="ECO:0000313" key="2">
    <source>
        <dbReference type="EMBL" id="PCE42738.1"/>
    </source>
</evidence>
<comment type="caution">
    <text evidence="2">The sequence shown here is derived from an EMBL/GenBank/DDBJ whole genome shotgun (WGS) entry which is preliminary data.</text>
</comment>
<dbReference type="GO" id="GO:0042562">
    <property type="term" value="F:hormone binding"/>
    <property type="evidence" value="ECO:0007669"/>
    <property type="project" value="TreeGrafter"/>
</dbReference>
<dbReference type="FunFam" id="3.40.50.720:FF:000311">
    <property type="entry name" value="Ornithine cyclodeaminase"/>
    <property type="match status" value="1"/>
</dbReference>
<evidence type="ECO:0000313" key="3">
    <source>
        <dbReference type="Proteomes" id="UP000218934"/>
    </source>
</evidence>
<dbReference type="PANTHER" id="PTHR13812:SF19">
    <property type="entry name" value="KETIMINE REDUCTASE MU-CRYSTALLIN"/>
    <property type="match status" value="1"/>
</dbReference>
<dbReference type="Gene3D" id="3.30.1780.10">
    <property type="entry name" value="ornithine cyclodeaminase, domain 1"/>
    <property type="match status" value="1"/>
</dbReference>
<proteinExistence type="inferred from homology"/>
<dbReference type="KEGG" id="rdi:CMV14_03680"/>
<dbReference type="PIRSF" id="PIRSF001439">
    <property type="entry name" value="CryM"/>
    <property type="match status" value="1"/>
</dbReference>
<keyword evidence="3" id="KW-1185">Reference proteome</keyword>
<reference evidence="2 3" key="1">
    <citation type="submission" date="2017-09" db="EMBL/GenBank/DDBJ databases">
        <title>The Catabolism of 3,6-Dichlorosalicylic acid is Initiated by the Cytochrome P450 Monooxygenase DsmABC in Rhizorhabdus dicambivorans Ndbn-20.</title>
        <authorList>
            <person name="Na L."/>
        </authorList>
    </citation>
    <scope>NUCLEOTIDE SEQUENCE [LARGE SCALE GENOMIC DNA]</scope>
    <source>
        <strain evidence="2 3">Ndbn-20m</strain>
    </source>
</reference>
<dbReference type="Pfam" id="PF02423">
    <property type="entry name" value="OCD_Mu_crystall"/>
    <property type="match status" value="1"/>
</dbReference>
<evidence type="ECO:0000256" key="1">
    <source>
        <dbReference type="ARBA" id="ARBA00008903"/>
    </source>
</evidence>
<protein>
    <submittedName>
        <fullName evidence="2">Ornithine cyclodeaminase</fullName>
    </submittedName>
</protein>
<comment type="similarity">
    <text evidence="1">Belongs to the ornithine cyclodeaminase/mu-crystallin family.</text>
</comment>
<dbReference type="GO" id="GO:0019752">
    <property type="term" value="P:carboxylic acid metabolic process"/>
    <property type="evidence" value="ECO:0007669"/>
    <property type="project" value="UniProtKB-ARBA"/>
</dbReference>
<sequence>MIGRIFRAEEVAHWLTYEDCIDAIRTAMSAFSQSGEAQPLREIMSIGNGILFASMPGREAATGHFGAKLGTVIRQGSREGRSRHRGLVVLFDGGTGDVKAIADAEAVTAIRTACASAVATEALARENARTLGLFGCGTQAHTHVHAIAHVRRLERVFVWGRDHGRAADFAERVGREAKLDIAAVEDPREAAAADIVCTVSGASEPVLRGDWLRAGAHVNIVGSSYDGPREVDDALVARGKLFVDSRRAVEVAGAEYRSALTSGAISSDHIRGEVGEVLAGRIRGRTDPSEITLYKSLGLIVQDLAAVDRLDINARAMQEAQAAAS</sequence>
<dbReference type="Proteomes" id="UP000218934">
    <property type="component" value="Unassembled WGS sequence"/>
</dbReference>
<dbReference type="OrthoDB" id="9785971at2"/>
<dbReference type="EMBL" id="NWUF01000006">
    <property type="protein sequence ID" value="PCE42738.1"/>
    <property type="molecule type" value="Genomic_DNA"/>
</dbReference>
<dbReference type="InterPro" id="IPR036291">
    <property type="entry name" value="NAD(P)-bd_dom_sf"/>
</dbReference>
<dbReference type="AlphaFoldDB" id="A0A2A4FX07"/>
<dbReference type="InterPro" id="IPR003462">
    <property type="entry name" value="ODC_Mu_crystall"/>
</dbReference>
<accession>A0A2A4FX07</accession>
<organism evidence="2 3">
    <name type="scientific">Rhizorhabdus dicambivorans</name>
    <dbReference type="NCBI Taxonomy" id="1850238"/>
    <lineage>
        <taxon>Bacteria</taxon>
        <taxon>Pseudomonadati</taxon>
        <taxon>Pseudomonadota</taxon>
        <taxon>Alphaproteobacteria</taxon>
        <taxon>Sphingomonadales</taxon>
        <taxon>Sphingomonadaceae</taxon>
        <taxon>Rhizorhabdus</taxon>
    </lineage>
</organism>
<dbReference type="Gene3D" id="3.40.50.720">
    <property type="entry name" value="NAD(P)-binding Rossmann-like Domain"/>
    <property type="match status" value="1"/>
</dbReference>
<dbReference type="SUPFAM" id="SSF51735">
    <property type="entry name" value="NAD(P)-binding Rossmann-fold domains"/>
    <property type="match status" value="1"/>
</dbReference>
<dbReference type="InterPro" id="IPR023401">
    <property type="entry name" value="ODC_N"/>
</dbReference>
<gene>
    <name evidence="2" type="ORF">COO09_07815</name>
</gene>
<dbReference type="PANTHER" id="PTHR13812">
    <property type="entry name" value="KETIMINE REDUCTASE MU-CRYSTALLIN"/>
    <property type="match status" value="1"/>
</dbReference>
<name>A0A2A4FX07_9SPHN</name>
<dbReference type="RefSeq" id="WP_066959647.1">
    <property type="nucleotide sequence ID" value="NZ_CP023449.1"/>
</dbReference>
<dbReference type="GO" id="GO:0016491">
    <property type="term" value="F:oxidoreductase activity"/>
    <property type="evidence" value="ECO:0007669"/>
    <property type="project" value="UniProtKB-ARBA"/>
</dbReference>